<dbReference type="SMART" id="SM00028">
    <property type="entry name" value="TPR"/>
    <property type="match status" value="5"/>
</dbReference>
<dbReference type="Proteomes" id="UP000076925">
    <property type="component" value="Unassembled WGS sequence"/>
</dbReference>
<dbReference type="RefSeq" id="WP_017739863.1">
    <property type="nucleotide sequence ID" value="NZ_KQ976354.1"/>
</dbReference>
<dbReference type="EMBL" id="ANNX02000026">
    <property type="protein sequence ID" value="KYC40824.1"/>
    <property type="molecule type" value="Genomic_DNA"/>
</dbReference>
<proteinExistence type="predicted"/>
<dbReference type="AlphaFoldDB" id="A0A139X805"/>
<evidence type="ECO:0000256" key="1">
    <source>
        <dbReference type="PROSITE-ProRule" id="PRU00339"/>
    </source>
</evidence>
<dbReference type="InterPro" id="IPR011990">
    <property type="entry name" value="TPR-like_helical_dom_sf"/>
</dbReference>
<keyword evidence="4" id="KW-1185">Reference proteome</keyword>
<name>A0A139X805_9CYAN</name>
<feature type="repeat" description="TPR" evidence="1">
    <location>
        <begin position="474"/>
        <end position="507"/>
    </location>
</feature>
<accession>A0A139X805</accession>
<gene>
    <name evidence="3" type="ORF">WA1_24695</name>
</gene>
<dbReference type="InterPro" id="IPR024983">
    <property type="entry name" value="CHAT_dom"/>
</dbReference>
<reference evidence="3 4" key="1">
    <citation type="journal article" date="2013" name="Genome Biol. Evol.">
        <title>Genomes of Stigonematalean cyanobacteria (subsection V) and the evolution of oxygenic photosynthesis from prokaryotes to plastids.</title>
        <authorList>
            <person name="Dagan T."/>
            <person name="Roettger M."/>
            <person name="Stucken K."/>
            <person name="Landan G."/>
            <person name="Koch R."/>
            <person name="Major P."/>
            <person name="Gould S.B."/>
            <person name="Goremykin V.V."/>
            <person name="Rippka R."/>
            <person name="Tandeau de Marsac N."/>
            <person name="Gugger M."/>
            <person name="Lockhart P.J."/>
            <person name="Allen J.F."/>
            <person name="Brune I."/>
            <person name="Maus I."/>
            <person name="Puhler A."/>
            <person name="Martin W.F."/>
        </authorList>
    </citation>
    <scope>NUCLEOTIDE SEQUENCE [LARGE SCALE GENOMIC DNA]</scope>
    <source>
        <strain evidence="3 4">PCC 7110</strain>
    </source>
</reference>
<dbReference type="Gene3D" id="1.25.40.10">
    <property type="entry name" value="Tetratricopeptide repeat domain"/>
    <property type="match status" value="2"/>
</dbReference>
<keyword evidence="1" id="KW-0802">TPR repeat</keyword>
<protein>
    <recommendedName>
        <fullName evidence="2">CHAT domain-containing protein</fullName>
    </recommendedName>
</protein>
<evidence type="ECO:0000259" key="2">
    <source>
        <dbReference type="Pfam" id="PF12770"/>
    </source>
</evidence>
<evidence type="ECO:0000313" key="4">
    <source>
        <dbReference type="Proteomes" id="UP000076925"/>
    </source>
</evidence>
<feature type="domain" description="CHAT" evidence="2">
    <location>
        <begin position="721"/>
        <end position="887"/>
    </location>
</feature>
<dbReference type="STRING" id="128403.WA1_24695"/>
<dbReference type="SUPFAM" id="SSF48452">
    <property type="entry name" value="TPR-like"/>
    <property type="match status" value="2"/>
</dbReference>
<dbReference type="Pfam" id="PF13176">
    <property type="entry name" value="TPR_7"/>
    <property type="match status" value="1"/>
</dbReference>
<evidence type="ECO:0000313" key="3">
    <source>
        <dbReference type="EMBL" id="KYC40824.1"/>
    </source>
</evidence>
<sequence length="934" mass="106514">MESFLKLVSKSIFKSISILTLALLLTFFSEIPVSNTTKISAKTSENGDICQLKTSISPIVLETQSKCLYETGRYEEAARSWEQTAKAYQRIGDKINQGLALSNLSLSYQKLEGWKQAERHIQASLQLLRPGKNQNTSYNQLQAYAQALDIQANLAYTQSLPTEALKTWKQAEQIYSHIKDNFGLMVNQLNQAQALQILGSHLQAQKILCEWKEILTTSNSNWRQLLKPTQKNQVDSKIQSQGLRILSNTYTLLGNLDESEQVLQKAKNLNLTAEEKAAVLLSLGNTQRAKAKNLRELREANEYKEYKDCKWYESEQNQEITQQDEDKQSESQYIKDAFKSYQQAVDNLNQAIAYTVNNNSNNSSNNLLITKLQIQLNQISLLSELLESNAKSEAEKISSEIKPKLKELPEGRIKIFAQINLAQSLMCLEESKNQSKNYSYEESAELISDAYKDAQKLGEEDKDGKKVGDKRAMSYALGSLGRLYEKTKQFSEAEKVTRQALSLAQSISAPDITYQWQWQLGRIIVKNSGEKRLDEAIKVYEEAAETLRTIRGDLLANNRDVQFSFRDNIEPVYRELIDLLLPDDKPNYQNKLSLEQLQLNLKKSLYYADSLQLAELENFFDCTLQNLGIEKVNLNSSQKDNQEILIDNLEKFQEKEKDTALIFPLILKNKLAVIVKLPGAKKLSYYVTKKKAKEVLNKILQVRHNLTRDQKQELLPDIIEPYKELYQWLIEPYSKDLESSSAKSKPLKLKQLVFILDSSLRSIPIASLHNGKSFFIDTDYTVSISPSVQLLKTSQNNSQKLQFKALIAESTVARGDVYDPLIQNPKPSEVIQKALGKYNPLVLSNGEFTKENFEEKLNKSSYNIVHLITHGTFSSNLKNTFILTDDQPQIKLDNNDFQGNKTKIDKFSININALFPDLGQIKFLLLALYHLDFD</sequence>
<comment type="caution">
    <text evidence="3">The sequence shown here is derived from an EMBL/GenBank/DDBJ whole genome shotgun (WGS) entry which is preliminary data.</text>
</comment>
<organism evidence="3 4">
    <name type="scientific">Scytonema hofmannii PCC 7110</name>
    <dbReference type="NCBI Taxonomy" id="128403"/>
    <lineage>
        <taxon>Bacteria</taxon>
        <taxon>Bacillati</taxon>
        <taxon>Cyanobacteriota</taxon>
        <taxon>Cyanophyceae</taxon>
        <taxon>Nostocales</taxon>
        <taxon>Scytonemataceae</taxon>
        <taxon>Scytonema</taxon>
    </lineage>
</organism>
<dbReference type="PROSITE" id="PS50005">
    <property type="entry name" value="TPR"/>
    <property type="match status" value="1"/>
</dbReference>
<dbReference type="InterPro" id="IPR019734">
    <property type="entry name" value="TPR_rpt"/>
</dbReference>
<dbReference type="Pfam" id="PF12770">
    <property type="entry name" value="CHAT"/>
    <property type="match status" value="1"/>
</dbReference>